<dbReference type="STRING" id="391625.PPSIR1_42246"/>
<organism evidence="3 4">
    <name type="scientific">Plesiocystis pacifica SIR-1</name>
    <dbReference type="NCBI Taxonomy" id="391625"/>
    <lineage>
        <taxon>Bacteria</taxon>
        <taxon>Pseudomonadati</taxon>
        <taxon>Myxococcota</taxon>
        <taxon>Polyangia</taxon>
        <taxon>Nannocystales</taxon>
        <taxon>Nannocystaceae</taxon>
        <taxon>Plesiocystis</taxon>
    </lineage>
</organism>
<keyword evidence="2" id="KW-0812">Transmembrane</keyword>
<accession>A6GD05</accession>
<feature type="transmembrane region" description="Helical" evidence="2">
    <location>
        <begin position="35"/>
        <end position="54"/>
    </location>
</feature>
<name>A6GD05_9BACT</name>
<evidence type="ECO:0000313" key="4">
    <source>
        <dbReference type="Proteomes" id="UP000005801"/>
    </source>
</evidence>
<dbReference type="Proteomes" id="UP000005801">
    <property type="component" value="Unassembled WGS sequence"/>
</dbReference>
<gene>
    <name evidence="3" type="ORF">PPSIR1_42246</name>
</gene>
<feature type="compositionally biased region" description="Pro residues" evidence="1">
    <location>
        <begin position="9"/>
        <end position="18"/>
    </location>
</feature>
<keyword evidence="2" id="KW-0472">Membrane</keyword>
<dbReference type="AlphaFoldDB" id="A6GD05"/>
<keyword evidence="2" id="KW-1133">Transmembrane helix</keyword>
<sequence length="206" mass="23635">MSATTPTPTDEPPAPEAPGPEAIAERFAPRWRDRLAVAGFILVLLIPMGMRATLQRGLPGNWVLAKLHNIACLFPRKPQGWSSYYIQARFADGVRWETLDQAELFPMQPFGRRTRYHRLMVDWGAKAGPRTEELARWVVLEWMARHPDEAPPEKVRFSRTWIIPEPGDPPPEKGWSHPRWEEVPARRRRVIATYAVAELFAEEAQP</sequence>
<proteinExistence type="predicted"/>
<protein>
    <submittedName>
        <fullName evidence="3">Uncharacterized protein</fullName>
    </submittedName>
</protein>
<keyword evidence="4" id="KW-1185">Reference proteome</keyword>
<dbReference type="EMBL" id="ABCS01000069">
    <property type="protein sequence ID" value="EDM76243.1"/>
    <property type="molecule type" value="Genomic_DNA"/>
</dbReference>
<evidence type="ECO:0000256" key="2">
    <source>
        <dbReference type="SAM" id="Phobius"/>
    </source>
</evidence>
<reference evidence="3 4" key="1">
    <citation type="submission" date="2007-06" db="EMBL/GenBank/DDBJ databases">
        <authorList>
            <person name="Shimkets L."/>
            <person name="Ferriera S."/>
            <person name="Johnson J."/>
            <person name="Kravitz S."/>
            <person name="Beeson K."/>
            <person name="Sutton G."/>
            <person name="Rogers Y.-H."/>
            <person name="Friedman R."/>
            <person name="Frazier M."/>
            <person name="Venter J.C."/>
        </authorList>
    </citation>
    <scope>NUCLEOTIDE SEQUENCE [LARGE SCALE GENOMIC DNA]</scope>
    <source>
        <strain evidence="3 4">SIR-1</strain>
    </source>
</reference>
<evidence type="ECO:0000256" key="1">
    <source>
        <dbReference type="SAM" id="MobiDB-lite"/>
    </source>
</evidence>
<dbReference type="RefSeq" id="WP_006974596.1">
    <property type="nucleotide sequence ID" value="NZ_ABCS01000069.1"/>
</dbReference>
<feature type="region of interest" description="Disordered" evidence="1">
    <location>
        <begin position="1"/>
        <end position="20"/>
    </location>
</feature>
<comment type="caution">
    <text evidence="3">The sequence shown here is derived from an EMBL/GenBank/DDBJ whole genome shotgun (WGS) entry which is preliminary data.</text>
</comment>
<evidence type="ECO:0000313" key="3">
    <source>
        <dbReference type="EMBL" id="EDM76243.1"/>
    </source>
</evidence>
<dbReference type="OrthoDB" id="5514929at2"/>